<accession>A0A9X3EFS6</accession>
<dbReference type="Pfam" id="PF09694">
    <property type="entry name" value="Gcw_chp"/>
    <property type="match status" value="1"/>
</dbReference>
<protein>
    <submittedName>
        <fullName evidence="2">TorF family putative porin</fullName>
    </submittedName>
</protein>
<dbReference type="AlphaFoldDB" id="A0A9X3EFS6"/>
<evidence type="ECO:0000313" key="3">
    <source>
        <dbReference type="Proteomes" id="UP001150830"/>
    </source>
</evidence>
<feature type="signal peptide" evidence="1">
    <location>
        <begin position="1"/>
        <end position="25"/>
    </location>
</feature>
<evidence type="ECO:0000313" key="2">
    <source>
        <dbReference type="EMBL" id="MCY0966747.1"/>
    </source>
</evidence>
<evidence type="ECO:0000256" key="1">
    <source>
        <dbReference type="SAM" id="SignalP"/>
    </source>
</evidence>
<proteinExistence type="predicted"/>
<dbReference type="EMBL" id="JAPNOA010000056">
    <property type="protein sequence ID" value="MCY0966747.1"/>
    <property type="molecule type" value="Genomic_DNA"/>
</dbReference>
<reference evidence="2" key="1">
    <citation type="submission" date="2022-11" db="EMBL/GenBank/DDBJ databases">
        <title>Parathalassolutuus dongxingensis gen. nov., sp. nov., a novel member of family Oceanospirillaceae isolated from a coastal shrimp pond in Guangxi, China.</title>
        <authorList>
            <person name="Chen H."/>
        </authorList>
    </citation>
    <scope>NUCLEOTIDE SEQUENCE</scope>
    <source>
        <strain evidence="2">G-43</strain>
    </source>
</reference>
<dbReference type="InterPro" id="IPR010239">
    <property type="entry name" value="CHP02001"/>
</dbReference>
<organism evidence="2 3">
    <name type="scientific">Parathalassolituus penaei</name>
    <dbReference type="NCBI Taxonomy" id="2997323"/>
    <lineage>
        <taxon>Bacteria</taxon>
        <taxon>Pseudomonadati</taxon>
        <taxon>Pseudomonadota</taxon>
        <taxon>Gammaproteobacteria</taxon>
        <taxon>Oceanospirillales</taxon>
        <taxon>Oceanospirillaceae</taxon>
        <taxon>Parathalassolituus</taxon>
    </lineage>
</organism>
<name>A0A9X3EFS6_9GAMM</name>
<comment type="caution">
    <text evidence="2">The sequence shown here is derived from an EMBL/GenBank/DDBJ whole genome shotgun (WGS) entry which is preliminary data.</text>
</comment>
<dbReference type="RefSeq" id="WP_283174945.1">
    <property type="nucleotide sequence ID" value="NZ_JAPNOA010000056.1"/>
</dbReference>
<sequence>MLPVRTLAILAASAPALLASSASLAGGQANIGLVSEYMRDGISYTAGEYAFQAGADYTHSSGLYGGIAASEVKHQYETGHYERDLFAGWYIPLTDDIAVDAGVTRYTFQGDRYGNEKDYSETFARALYNDRLTLGWRQSAKYLGSDFAKRTVEVAYTLPLNTFGIEFYTAQHRYLEVNDDYNFGGNNRSTYWHFRIAGERTYNKYDYRLSLERTNLTSEYDAGTIIQFGIHRYFDLF</sequence>
<keyword evidence="1" id="KW-0732">Signal</keyword>
<keyword evidence="3" id="KW-1185">Reference proteome</keyword>
<dbReference type="Proteomes" id="UP001150830">
    <property type="component" value="Unassembled WGS sequence"/>
</dbReference>
<feature type="chain" id="PRO_5040881309" evidence="1">
    <location>
        <begin position="26"/>
        <end position="237"/>
    </location>
</feature>
<dbReference type="NCBIfam" id="TIGR02001">
    <property type="entry name" value="gcw_chp"/>
    <property type="match status" value="1"/>
</dbReference>
<gene>
    <name evidence="2" type="ORF">OUO13_16310</name>
</gene>